<comment type="caution">
    <text evidence="1">The sequence shown here is derived from an EMBL/GenBank/DDBJ whole genome shotgun (WGS) entry which is preliminary data.</text>
</comment>
<gene>
    <name evidence="1" type="ORF">MSG28_015267</name>
</gene>
<name>A0ACC0K9Q6_CHOFU</name>
<sequence>MLPTVEESRGYDFEDPENAKKWRGLFVNSLRKVLEQVHPSLSAEESALEYVESLCLRLLAMLCANPSPLCVQDVEERVARTFPTPIDKWALHDAREAAAARRRRLLLPHDRLHHMLQKEVLMYKIDTSVSVFMTAILEYVSADLFKLAGNFVKKISQKSGYETITCNDIKTAMCADKPPCTRTAPPRLERLVFFIWFCMASLDRLARSASGPLGDSPLLATTISCQRSGVSPNAASTRGPPVDNEWMPKVEAVLVGSRVLLDMFYQESLVSLRSSEARGRRGSLSYAELVRELLTDEKHFLRDLHLIIRVFKDELEKILDQDTRFYAKLVKELLTGLIPSALQDELFCERCSPPIATSTCIYLQLSRCVTLSQESNARNIEPLLQTISLIFGNIVDIYELTVTLLGNLEDAIEMSQDSPTPYIGSCFEGKSGNIDKNVKYNLEVISPKRHAPHPTHIAAYEKAYSVVPMRVRHTVSTFGVHSLKGVNEWTSRAQRVELAEVEEFRAYVRYANIVTTKESRDALQNIVSEPAFSERLDTAGHGFRLAVKYYLPKLLLAPVAHVFLYHSYVLALLQVAPATDDRESFKQVECNLHPIKKLLMKALGNGPKIDLALRMAARARRQLAIEKCNELARLVDNWDNRDTGQCCNEFIRVLGSASYQPPSASRSMCLTCVHEVLLLVVQNLRAQQY</sequence>
<proteinExistence type="predicted"/>
<keyword evidence="2" id="KW-1185">Reference proteome</keyword>
<reference evidence="1 2" key="1">
    <citation type="journal article" date="2022" name="Genome Biol. Evol.">
        <title>The Spruce Budworm Genome: Reconstructing the Evolutionary History of Antifreeze Proteins.</title>
        <authorList>
            <person name="Beliveau C."/>
            <person name="Gagne P."/>
            <person name="Picq S."/>
            <person name="Vernygora O."/>
            <person name="Keeling C.I."/>
            <person name="Pinkney K."/>
            <person name="Doucet D."/>
            <person name="Wen F."/>
            <person name="Johnston J.S."/>
            <person name="Maaroufi H."/>
            <person name="Boyle B."/>
            <person name="Laroche J."/>
            <person name="Dewar K."/>
            <person name="Juretic N."/>
            <person name="Blackburn G."/>
            <person name="Nisole A."/>
            <person name="Brunet B."/>
            <person name="Brandao M."/>
            <person name="Lumley L."/>
            <person name="Duan J."/>
            <person name="Quan G."/>
            <person name="Lucarotti C.J."/>
            <person name="Roe A.D."/>
            <person name="Sperling F.A.H."/>
            <person name="Levesque R.C."/>
            <person name="Cusson M."/>
        </authorList>
    </citation>
    <scope>NUCLEOTIDE SEQUENCE [LARGE SCALE GENOMIC DNA]</scope>
    <source>
        <strain evidence="1">Glfc:IPQL:Cfum</strain>
    </source>
</reference>
<evidence type="ECO:0000313" key="2">
    <source>
        <dbReference type="Proteomes" id="UP001064048"/>
    </source>
</evidence>
<dbReference type="EMBL" id="CM046128">
    <property type="protein sequence ID" value="KAI8433174.1"/>
    <property type="molecule type" value="Genomic_DNA"/>
</dbReference>
<organism evidence="1 2">
    <name type="scientific">Choristoneura fumiferana</name>
    <name type="common">Spruce budworm moth</name>
    <name type="synonym">Archips fumiferana</name>
    <dbReference type="NCBI Taxonomy" id="7141"/>
    <lineage>
        <taxon>Eukaryota</taxon>
        <taxon>Metazoa</taxon>
        <taxon>Ecdysozoa</taxon>
        <taxon>Arthropoda</taxon>
        <taxon>Hexapoda</taxon>
        <taxon>Insecta</taxon>
        <taxon>Pterygota</taxon>
        <taxon>Neoptera</taxon>
        <taxon>Endopterygota</taxon>
        <taxon>Lepidoptera</taxon>
        <taxon>Glossata</taxon>
        <taxon>Ditrysia</taxon>
        <taxon>Tortricoidea</taxon>
        <taxon>Tortricidae</taxon>
        <taxon>Tortricinae</taxon>
        <taxon>Choristoneura</taxon>
    </lineage>
</organism>
<protein>
    <submittedName>
        <fullName evidence="1">Uncharacterized protein</fullName>
    </submittedName>
</protein>
<accession>A0ACC0K9Q6</accession>
<evidence type="ECO:0000313" key="1">
    <source>
        <dbReference type="EMBL" id="KAI8433174.1"/>
    </source>
</evidence>
<dbReference type="Proteomes" id="UP001064048">
    <property type="component" value="Chromosome 28"/>
</dbReference>